<dbReference type="Pfam" id="PF00012">
    <property type="entry name" value="HSP70"/>
    <property type="match status" value="2"/>
</dbReference>
<name>A0AAD7UC56_9STRA</name>
<evidence type="ECO:0000256" key="2">
    <source>
        <dbReference type="ARBA" id="ARBA00022741"/>
    </source>
</evidence>
<dbReference type="GO" id="GO:0005524">
    <property type="term" value="F:ATP binding"/>
    <property type="evidence" value="ECO:0007669"/>
    <property type="project" value="UniProtKB-KW"/>
</dbReference>
<dbReference type="Gene3D" id="3.30.420.40">
    <property type="match status" value="4"/>
</dbReference>
<organism evidence="5 6">
    <name type="scientific">Chrysophaeum taylorii</name>
    <dbReference type="NCBI Taxonomy" id="2483200"/>
    <lineage>
        <taxon>Eukaryota</taxon>
        <taxon>Sar</taxon>
        <taxon>Stramenopiles</taxon>
        <taxon>Ochrophyta</taxon>
        <taxon>Pelagophyceae</taxon>
        <taxon>Pelagomonadales</taxon>
        <taxon>Pelagomonadaceae</taxon>
        <taxon>Chrysophaeum</taxon>
    </lineage>
</organism>
<keyword evidence="6" id="KW-1185">Reference proteome</keyword>
<protein>
    <submittedName>
        <fullName evidence="5">Uncharacterized protein</fullName>
    </submittedName>
</protein>
<dbReference type="InterPro" id="IPR043129">
    <property type="entry name" value="ATPase_NBD"/>
</dbReference>
<dbReference type="FunFam" id="3.30.420.40:FF:000028">
    <property type="entry name" value="heat shock 70 kDa protein-like"/>
    <property type="match status" value="1"/>
</dbReference>
<dbReference type="Gene3D" id="3.90.640.10">
    <property type="entry name" value="Actin, Chain A, domain 4"/>
    <property type="match status" value="1"/>
</dbReference>
<feature type="region of interest" description="Disordered" evidence="4">
    <location>
        <begin position="419"/>
        <end position="440"/>
    </location>
</feature>
<dbReference type="PANTHER" id="PTHR19375">
    <property type="entry name" value="HEAT SHOCK PROTEIN 70KDA"/>
    <property type="match status" value="1"/>
</dbReference>
<proteinExistence type="inferred from homology"/>
<keyword evidence="2" id="KW-0547">Nucleotide-binding</keyword>
<dbReference type="EMBL" id="JAQMWT010000464">
    <property type="protein sequence ID" value="KAJ8600964.1"/>
    <property type="molecule type" value="Genomic_DNA"/>
</dbReference>
<gene>
    <name evidence="5" type="ORF">CTAYLR_006329</name>
</gene>
<feature type="compositionally biased region" description="Acidic residues" evidence="4">
    <location>
        <begin position="425"/>
        <end position="436"/>
    </location>
</feature>
<evidence type="ECO:0000256" key="1">
    <source>
        <dbReference type="ARBA" id="ARBA00007381"/>
    </source>
</evidence>
<dbReference type="PRINTS" id="PR00301">
    <property type="entry name" value="HEATSHOCK70"/>
</dbReference>
<dbReference type="InterPro" id="IPR013126">
    <property type="entry name" value="Hsp_70_fam"/>
</dbReference>
<evidence type="ECO:0000256" key="4">
    <source>
        <dbReference type="SAM" id="MobiDB-lite"/>
    </source>
</evidence>
<reference evidence="5" key="1">
    <citation type="submission" date="2023-01" db="EMBL/GenBank/DDBJ databases">
        <title>Metagenome sequencing of chrysophaentin producing Chrysophaeum taylorii.</title>
        <authorList>
            <person name="Davison J."/>
            <person name="Bewley C."/>
        </authorList>
    </citation>
    <scope>NUCLEOTIDE SEQUENCE</scope>
    <source>
        <strain evidence="5">NIES-1699</strain>
    </source>
</reference>
<comment type="similarity">
    <text evidence="1">Belongs to the heat shock protein 70 family.</text>
</comment>
<dbReference type="Proteomes" id="UP001230188">
    <property type="component" value="Unassembled WGS sequence"/>
</dbReference>
<dbReference type="SUPFAM" id="SSF53067">
    <property type="entry name" value="Actin-like ATPase domain"/>
    <property type="match status" value="2"/>
</dbReference>
<dbReference type="GO" id="GO:0140662">
    <property type="term" value="F:ATP-dependent protein folding chaperone"/>
    <property type="evidence" value="ECO:0007669"/>
    <property type="project" value="InterPro"/>
</dbReference>
<evidence type="ECO:0000256" key="3">
    <source>
        <dbReference type="ARBA" id="ARBA00022840"/>
    </source>
</evidence>
<dbReference type="AlphaFoldDB" id="A0AAD7UC56"/>
<sequence>MLVLWFAGVQALSVGIDLGTSTTCVAYLRGDDAKDWALVPHESSSQNNKRPSLLESIVSVAEDGSITYGRQGVPMTAWKRAVGLEPQYVSWRLSPRERSALRLDSAGRMIVSIGGREHRISPSACSRVVLERALQGARAHLGEPVDRAVLGVPASYLPAQREAVAAVGRACGLDKVQVASEPELAAHAYGLGVADSQESLALVVDLGGGTLDVSFVAVGGPTRTMEVVATAGDPCLGGVDFTKTLADCLRAKGVAGDDLFDVAEAAKIRLTTRLETDVGNVTVSRRDFDEAAKPLLGRVAKCVREAAIFAGASLPGDALFPSTKGKRRKIPELGRGVRRFPRGSAPVDAVVLVGAATRMPSIQKTLSTLAGCPVKQEVDPEHAVAIGAAIRAAINDHKITDFVVFDAYQAEVLRHFARRERRQEEEEEEEEDDDDAMFASLAAQIAPGAQLVHEEEEEGR</sequence>
<accession>A0AAD7UC56</accession>
<evidence type="ECO:0000313" key="5">
    <source>
        <dbReference type="EMBL" id="KAJ8600964.1"/>
    </source>
</evidence>
<evidence type="ECO:0000313" key="6">
    <source>
        <dbReference type="Proteomes" id="UP001230188"/>
    </source>
</evidence>
<keyword evidence="3" id="KW-0067">ATP-binding</keyword>
<comment type="caution">
    <text evidence="5">The sequence shown here is derived from an EMBL/GenBank/DDBJ whole genome shotgun (WGS) entry which is preliminary data.</text>
</comment>